<feature type="domain" description="BTB" evidence="2">
    <location>
        <begin position="69"/>
        <end position="136"/>
    </location>
</feature>
<gene>
    <name evidence="3" type="primary">Tdpoz3</name>
    <name evidence="3" type="ORF">CEXT_543741</name>
</gene>
<name>A0AAV4N5I0_CAEEX</name>
<dbReference type="SUPFAM" id="SSF54695">
    <property type="entry name" value="POZ domain"/>
    <property type="match status" value="1"/>
</dbReference>
<keyword evidence="4" id="KW-1185">Reference proteome</keyword>
<dbReference type="PANTHER" id="PTHR24413">
    <property type="entry name" value="SPECKLE-TYPE POZ PROTEIN"/>
    <property type="match status" value="1"/>
</dbReference>
<dbReference type="Proteomes" id="UP001054945">
    <property type="component" value="Unassembled WGS sequence"/>
</dbReference>
<evidence type="ECO:0000256" key="1">
    <source>
        <dbReference type="SAM" id="MobiDB-lite"/>
    </source>
</evidence>
<evidence type="ECO:0000313" key="4">
    <source>
        <dbReference type="Proteomes" id="UP001054945"/>
    </source>
</evidence>
<evidence type="ECO:0000313" key="3">
    <source>
        <dbReference type="EMBL" id="GIX79658.1"/>
    </source>
</evidence>
<protein>
    <submittedName>
        <fullName evidence="3">TD and POZ domain-containing protein 3</fullName>
    </submittedName>
</protein>
<comment type="caution">
    <text evidence="3">The sequence shown here is derived from an EMBL/GenBank/DDBJ whole genome shotgun (WGS) entry which is preliminary data.</text>
</comment>
<feature type="region of interest" description="Disordered" evidence="1">
    <location>
        <begin position="1"/>
        <end position="25"/>
    </location>
</feature>
<dbReference type="EMBL" id="BPLR01002958">
    <property type="protein sequence ID" value="GIX79658.1"/>
    <property type="molecule type" value="Genomic_DNA"/>
</dbReference>
<reference evidence="3 4" key="1">
    <citation type="submission" date="2021-06" db="EMBL/GenBank/DDBJ databases">
        <title>Caerostris extrusa draft genome.</title>
        <authorList>
            <person name="Kono N."/>
            <person name="Arakawa K."/>
        </authorList>
    </citation>
    <scope>NUCLEOTIDE SEQUENCE [LARGE SCALE GENOMIC DNA]</scope>
</reference>
<dbReference type="InterPro" id="IPR000210">
    <property type="entry name" value="BTB/POZ_dom"/>
</dbReference>
<dbReference type="AlphaFoldDB" id="A0AAV4N5I0"/>
<organism evidence="3 4">
    <name type="scientific">Caerostris extrusa</name>
    <name type="common">Bark spider</name>
    <name type="synonym">Caerostris bankana</name>
    <dbReference type="NCBI Taxonomy" id="172846"/>
    <lineage>
        <taxon>Eukaryota</taxon>
        <taxon>Metazoa</taxon>
        <taxon>Ecdysozoa</taxon>
        <taxon>Arthropoda</taxon>
        <taxon>Chelicerata</taxon>
        <taxon>Arachnida</taxon>
        <taxon>Araneae</taxon>
        <taxon>Araneomorphae</taxon>
        <taxon>Entelegynae</taxon>
        <taxon>Araneoidea</taxon>
        <taxon>Araneidae</taxon>
        <taxon>Caerostris</taxon>
    </lineage>
</organism>
<dbReference type="Gene3D" id="3.30.710.10">
    <property type="entry name" value="Potassium Channel Kv1.1, Chain A"/>
    <property type="match status" value="1"/>
</dbReference>
<dbReference type="SMART" id="SM00225">
    <property type="entry name" value="BTB"/>
    <property type="match status" value="1"/>
</dbReference>
<accession>A0AAV4N5I0</accession>
<dbReference type="Pfam" id="PF00651">
    <property type="entry name" value="BTB"/>
    <property type="match status" value="1"/>
</dbReference>
<dbReference type="PROSITE" id="PS50097">
    <property type="entry name" value="BTB"/>
    <property type="match status" value="1"/>
</dbReference>
<dbReference type="InterPro" id="IPR011333">
    <property type="entry name" value="SKP1/BTB/POZ_sf"/>
</dbReference>
<evidence type="ECO:0000259" key="2">
    <source>
        <dbReference type="PROSITE" id="PS50097"/>
    </source>
</evidence>
<sequence length="196" mass="22367">MSLRKDKLMAPRHHRSARSSALSPKSLQKWATDHFNLPPNDAEKKLENDVFGTCLTIDLLSLFRDGTLSDTKLVTSTETFPAHTQILAARSPVFRAMFSTDMKERNKGCVDIIDLDSREVRRMLLYMYTDTLEEDLEWKGACNLYAAADKYDIQSLKIRCLRFLQANFSPTNACNILIFADGNGYKDLKGQSRNMF</sequence>
<proteinExistence type="predicted"/>